<protein>
    <submittedName>
        <fullName evidence="2">Uncharacterized protein</fullName>
    </submittedName>
</protein>
<evidence type="ECO:0000313" key="2">
    <source>
        <dbReference type="EMBL" id="PQV62576.1"/>
    </source>
</evidence>
<dbReference type="EMBL" id="NIGF01000028">
    <property type="protein sequence ID" value="PQV62576.1"/>
    <property type="molecule type" value="Genomic_DNA"/>
</dbReference>
<reference evidence="2 3" key="1">
    <citation type="journal article" date="2018" name="Syst. Appl. Microbiol.">
        <title>Abditibacterium utsteinense sp. nov., the first cultivated member of candidate phylum FBP, isolated from ice-free Antarctic soil samples.</title>
        <authorList>
            <person name="Tahon G."/>
            <person name="Tytgat B."/>
            <person name="Lebbe L."/>
            <person name="Carlier A."/>
            <person name="Willems A."/>
        </authorList>
    </citation>
    <scope>NUCLEOTIDE SEQUENCE [LARGE SCALE GENOMIC DNA]</scope>
    <source>
        <strain evidence="2 3">LMG 29911</strain>
    </source>
</reference>
<comment type="caution">
    <text evidence="2">The sequence shown here is derived from an EMBL/GenBank/DDBJ whole genome shotgun (WGS) entry which is preliminary data.</text>
</comment>
<gene>
    <name evidence="2" type="ORF">B1R32_12814</name>
</gene>
<evidence type="ECO:0000313" key="3">
    <source>
        <dbReference type="Proteomes" id="UP000237684"/>
    </source>
</evidence>
<accession>A0A2S8SP68</accession>
<dbReference type="Proteomes" id="UP000237684">
    <property type="component" value="Unassembled WGS sequence"/>
</dbReference>
<evidence type="ECO:0000256" key="1">
    <source>
        <dbReference type="SAM" id="Phobius"/>
    </source>
</evidence>
<proteinExistence type="predicted"/>
<sequence length="98" mass="11338">MFIVALVGAFIFYVGLYLLWESSQSRLDSTAAILRSINNMLWLPQNTVFTIFRGLLLVAMLYVVGDFIFSAAKRAKRATRRRAEDEENVIRWKKPPRV</sequence>
<dbReference type="RefSeq" id="WP_106381271.1">
    <property type="nucleotide sequence ID" value="NZ_NIGF01000028.1"/>
</dbReference>
<dbReference type="InParanoid" id="A0A2S8SP68"/>
<keyword evidence="1" id="KW-0472">Membrane</keyword>
<feature type="transmembrane region" description="Helical" evidence="1">
    <location>
        <begin position="51"/>
        <end position="72"/>
    </location>
</feature>
<dbReference type="AlphaFoldDB" id="A0A2S8SP68"/>
<keyword evidence="1" id="KW-0812">Transmembrane</keyword>
<name>A0A2S8SP68_9BACT</name>
<organism evidence="2 3">
    <name type="scientific">Abditibacterium utsteinense</name>
    <dbReference type="NCBI Taxonomy" id="1960156"/>
    <lineage>
        <taxon>Bacteria</taxon>
        <taxon>Pseudomonadati</taxon>
        <taxon>Abditibacteriota</taxon>
        <taxon>Abditibacteriia</taxon>
        <taxon>Abditibacteriales</taxon>
        <taxon>Abditibacteriaceae</taxon>
        <taxon>Abditibacterium</taxon>
    </lineage>
</organism>
<keyword evidence="1" id="KW-1133">Transmembrane helix</keyword>
<keyword evidence="3" id="KW-1185">Reference proteome</keyword>